<name>A0A1M2VBK7_TRAPU</name>
<gene>
    <name evidence="2" type="ORF">TRAPUB_4297</name>
</gene>
<evidence type="ECO:0000313" key="3">
    <source>
        <dbReference type="Proteomes" id="UP000184267"/>
    </source>
</evidence>
<proteinExistence type="predicted"/>
<keyword evidence="3" id="KW-1185">Reference proteome</keyword>
<evidence type="ECO:0000313" key="2">
    <source>
        <dbReference type="EMBL" id="OJT04917.1"/>
    </source>
</evidence>
<dbReference type="AlphaFoldDB" id="A0A1M2VBK7"/>
<organism evidence="2 3">
    <name type="scientific">Trametes pubescens</name>
    <name type="common">White-rot fungus</name>
    <dbReference type="NCBI Taxonomy" id="154538"/>
    <lineage>
        <taxon>Eukaryota</taxon>
        <taxon>Fungi</taxon>
        <taxon>Dikarya</taxon>
        <taxon>Basidiomycota</taxon>
        <taxon>Agaricomycotina</taxon>
        <taxon>Agaricomycetes</taxon>
        <taxon>Polyporales</taxon>
        <taxon>Polyporaceae</taxon>
        <taxon>Trametes</taxon>
    </lineage>
</organism>
<dbReference type="OMA" id="NCARSKC"/>
<dbReference type="PANTHER" id="PTHR31912:SF34">
    <property type="entry name" value="NOTOCHORD-RELATED PROTEIN"/>
    <property type="match status" value="1"/>
</dbReference>
<feature type="region of interest" description="Disordered" evidence="1">
    <location>
        <begin position="606"/>
        <end position="699"/>
    </location>
</feature>
<dbReference type="OrthoDB" id="2752658at2759"/>
<reference evidence="2 3" key="1">
    <citation type="submission" date="2016-10" db="EMBL/GenBank/DDBJ databases">
        <title>Genome sequence of the basidiomycete white-rot fungus Trametes pubescens.</title>
        <authorList>
            <person name="Makela M.R."/>
            <person name="Granchi Z."/>
            <person name="Peng M."/>
            <person name="De Vries R.P."/>
            <person name="Grigoriev I."/>
            <person name="Riley R."/>
            <person name="Hilden K."/>
        </authorList>
    </citation>
    <scope>NUCLEOTIDE SEQUENCE [LARGE SCALE GENOMIC DNA]</scope>
    <source>
        <strain evidence="2 3">FBCC735</strain>
    </source>
</reference>
<comment type="caution">
    <text evidence="2">The sequence shown here is derived from an EMBL/GenBank/DDBJ whole genome shotgun (WGS) entry which is preliminary data.</text>
</comment>
<accession>A0A1M2VBK7</accession>
<feature type="compositionally biased region" description="Polar residues" evidence="1">
    <location>
        <begin position="680"/>
        <end position="689"/>
    </location>
</feature>
<protein>
    <submittedName>
        <fullName evidence="2">Uncharacterized protein</fullName>
    </submittedName>
</protein>
<dbReference type="Proteomes" id="UP000184267">
    <property type="component" value="Unassembled WGS sequence"/>
</dbReference>
<dbReference type="PANTHER" id="PTHR31912">
    <property type="entry name" value="IP13529P"/>
    <property type="match status" value="1"/>
</dbReference>
<dbReference type="EMBL" id="MNAD01001503">
    <property type="protein sequence ID" value="OJT04917.1"/>
    <property type="molecule type" value="Genomic_DNA"/>
</dbReference>
<sequence length="699" mass="78101">MPGLLNKSHQSPKSSEQCRIRDSFVQTRSPTAVSASRLELKHGFLQPSIQRTPQHTIEHIEADLVLATKPRKGAEIERNQQGSGVIDSLARTVIEELVQRGKALFEVKNAAGKRVHSNAEIERVLVLMREERLGTDAQRFMNPLLADPVFDPHLDTAVGRLHLVLLGFTKYFWSASLPVGGGKKLAVKEKETLESAEATLFSLSQHGIGERSLRPEYVMHFRGSLVGRHLHGIAQLAVFLFARIVDPVLHAVWVSLSRLCALLFVQVIRDMPIHIQKRLSLAIEEFYDTVCGYNPTWIMYKNKFHYLAHTPHMVKRFGPLGLVAEDRFEKFHGLWRQSSIFSNHHAASRDSALHFNSLDATKHILSGGVFEWNGHPTVAGAAVLRILDSNPRLRERLGLRTDRTHRYDIGGHGAPGLEADWPAGNRRTSHDFFIPGQWVITQRGDTCRPGAFVWCKTPQQGVARITGLYTLAHISGAETCAPKAIVVVDLFDITDRHEVYDCPRLVKRGQYILSPHDLLFTVNVQHDCISGSCQATLAQPEIQERVSTGRSRMVMQHPDDDNYILNIFVFHHFDELAALVPPHFLNPRHIRSTDERTHLRVAAAGVLRKQNQTRETTRGAVRQARSGANSQHGAKPPAKPRMAQDAVGDDPLTVSSESPLMVDHSAHQKRSAPEEPATADSDQMESGSMSKRARVLASM</sequence>
<dbReference type="STRING" id="154538.A0A1M2VBK7"/>
<evidence type="ECO:0000256" key="1">
    <source>
        <dbReference type="SAM" id="MobiDB-lite"/>
    </source>
</evidence>